<keyword evidence="8" id="KW-1185">Reference proteome</keyword>
<feature type="domain" description="Nitroreductase" evidence="6">
    <location>
        <begin position="60"/>
        <end position="229"/>
    </location>
</feature>
<dbReference type="GO" id="GO:0140616">
    <property type="term" value="F:iodotyrosine deiodinase activity"/>
    <property type="evidence" value="ECO:0007669"/>
    <property type="project" value="UniProtKB-ARBA"/>
</dbReference>
<proteinExistence type="inferred from homology"/>
<dbReference type="PANTHER" id="PTHR23026">
    <property type="entry name" value="NADPH NITROREDUCTASE"/>
    <property type="match status" value="1"/>
</dbReference>
<evidence type="ECO:0000256" key="3">
    <source>
        <dbReference type="ARBA" id="ARBA00022630"/>
    </source>
</evidence>
<dbReference type="Proteomes" id="UP000288716">
    <property type="component" value="Unassembled WGS sequence"/>
</dbReference>
<keyword evidence="4" id="KW-0288">FMN</keyword>
<accession>A0A443SN79</accession>
<name>A0A443SN79_9ACAR</name>
<dbReference type="GO" id="GO:0032553">
    <property type="term" value="F:ribonucleotide binding"/>
    <property type="evidence" value="ECO:0007669"/>
    <property type="project" value="UniProtKB-ARBA"/>
</dbReference>
<comment type="cofactor">
    <cofactor evidence="1">
        <name>FMN</name>
        <dbReference type="ChEBI" id="CHEBI:58210"/>
    </cofactor>
</comment>
<reference evidence="7 8" key="1">
    <citation type="journal article" date="2018" name="Gigascience">
        <title>Genomes of trombidid mites reveal novel predicted allergens and laterally-transferred genes associated with secondary metabolism.</title>
        <authorList>
            <person name="Dong X."/>
            <person name="Chaisiri K."/>
            <person name="Xia D."/>
            <person name="Armstrong S.D."/>
            <person name="Fang Y."/>
            <person name="Donnelly M.J."/>
            <person name="Kadowaki T."/>
            <person name="McGarry J.W."/>
            <person name="Darby A.C."/>
            <person name="Makepeace B.L."/>
        </authorList>
    </citation>
    <scope>NUCLEOTIDE SEQUENCE [LARGE SCALE GENOMIC DNA]</scope>
    <source>
        <strain evidence="7">UoL-UT</strain>
    </source>
</reference>
<dbReference type="CDD" id="cd02144">
    <property type="entry name" value="iodotyrosine_dehalogenase"/>
    <property type="match status" value="1"/>
</dbReference>
<dbReference type="PANTHER" id="PTHR23026:SF90">
    <property type="entry name" value="IODOTYROSINE DEIODINASE 1"/>
    <property type="match status" value="1"/>
</dbReference>
<evidence type="ECO:0000256" key="2">
    <source>
        <dbReference type="ARBA" id="ARBA00007118"/>
    </source>
</evidence>
<evidence type="ECO:0000313" key="8">
    <source>
        <dbReference type="Proteomes" id="UP000288716"/>
    </source>
</evidence>
<dbReference type="InterPro" id="IPR029479">
    <property type="entry name" value="Nitroreductase"/>
</dbReference>
<comment type="caution">
    <text evidence="7">The sequence shown here is derived from an EMBL/GenBank/DDBJ whole genome shotgun (WGS) entry which is preliminary data.</text>
</comment>
<gene>
    <name evidence="7" type="ORF">B4U80_08518</name>
</gene>
<dbReference type="STRING" id="299467.A0A443SN79"/>
<comment type="similarity">
    <text evidence="2">Belongs to the nitroreductase family.</text>
</comment>
<dbReference type="InterPro" id="IPR000415">
    <property type="entry name" value="Nitroreductase-like"/>
</dbReference>
<dbReference type="OrthoDB" id="41362at2759"/>
<keyword evidence="3" id="KW-0285">Flavoprotein</keyword>
<organism evidence="7 8">
    <name type="scientific">Leptotrombidium deliense</name>
    <dbReference type="NCBI Taxonomy" id="299467"/>
    <lineage>
        <taxon>Eukaryota</taxon>
        <taxon>Metazoa</taxon>
        <taxon>Ecdysozoa</taxon>
        <taxon>Arthropoda</taxon>
        <taxon>Chelicerata</taxon>
        <taxon>Arachnida</taxon>
        <taxon>Acari</taxon>
        <taxon>Acariformes</taxon>
        <taxon>Trombidiformes</taxon>
        <taxon>Prostigmata</taxon>
        <taxon>Anystina</taxon>
        <taxon>Parasitengona</taxon>
        <taxon>Trombiculoidea</taxon>
        <taxon>Trombiculidae</taxon>
        <taxon>Leptotrombidium</taxon>
    </lineage>
</organism>
<dbReference type="FunFam" id="3.40.109.10:FF:000004">
    <property type="entry name" value="Iodotyrosine deiodinase 1"/>
    <property type="match status" value="1"/>
</dbReference>
<evidence type="ECO:0000259" key="6">
    <source>
        <dbReference type="Pfam" id="PF00881"/>
    </source>
</evidence>
<evidence type="ECO:0000313" key="7">
    <source>
        <dbReference type="EMBL" id="RWS28942.1"/>
    </source>
</evidence>
<evidence type="ECO:0000256" key="1">
    <source>
        <dbReference type="ARBA" id="ARBA00001917"/>
    </source>
</evidence>
<dbReference type="InterPro" id="IPR050627">
    <property type="entry name" value="Nitroreductase/BluB"/>
</dbReference>
<dbReference type="GO" id="GO:0005886">
    <property type="term" value="C:plasma membrane"/>
    <property type="evidence" value="ECO:0007669"/>
    <property type="project" value="TreeGrafter"/>
</dbReference>
<sequence length="251" mass="28657">MRLIHAAADLDTSESFEDGELDGIFANHPPDLAHVPYSCYQRYNDLEMIERSKSFYEQLNKRRTVRSFSNEPVNIEVIENIIRTAGTAPSGAHTEPWTFVVVSDNEIKELLRNIIEEEEEINYRKRMGAQWTTDLKCLRTDHIKEYLTTAPYLILVFKQIYRIESNGRRINHYYNEISTAIAAGILLTAIHNAGLVALTSTPLNCGPKIKSLLRRPNNEKLLLLIPIGYPGKDALIPDLSRKPLEDIAVFF</sequence>
<evidence type="ECO:0000256" key="4">
    <source>
        <dbReference type="ARBA" id="ARBA00022643"/>
    </source>
</evidence>
<protein>
    <submittedName>
        <fullName evidence="7">Iodotyrosine dehalogenase 1-like protein</fullName>
    </submittedName>
</protein>
<dbReference type="GO" id="GO:0006570">
    <property type="term" value="P:tyrosine metabolic process"/>
    <property type="evidence" value="ECO:0007669"/>
    <property type="project" value="TreeGrafter"/>
</dbReference>
<keyword evidence="5" id="KW-0560">Oxidoreductase</keyword>
<dbReference type="VEuPathDB" id="VectorBase:LDEU003098"/>
<dbReference type="SUPFAM" id="SSF55469">
    <property type="entry name" value="FMN-dependent nitroreductase-like"/>
    <property type="match status" value="1"/>
</dbReference>
<dbReference type="Pfam" id="PF00881">
    <property type="entry name" value="Nitroreductase"/>
    <property type="match status" value="1"/>
</dbReference>
<evidence type="ECO:0000256" key="5">
    <source>
        <dbReference type="ARBA" id="ARBA00023002"/>
    </source>
</evidence>
<dbReference type="Gene3D" id="3.40.109.10">
    <property type="entry name" value="NADH Oxidase"/>
    <property type="match status" value="1"/>
</dbReference>
<dbReference type="AlphaFoldDB" id="A0A443SN79"/>
<dbReference type="EMBL" id="NCKV01001143">
    <property type="protein sequence ID" value="RWS28942.1"/>
    <property type="molecule type" value="Genomic_DNA"/>
</dbReference>